<gene>
    <name evidence="1" type="ORF">N7Z68_08585</name>
</gene>
<name>A0ABT5VFF9_9BACI</name>
<keyword evidence="2" id="KW-1185">Reference proteome</keyword>
<dbReference type="Gene3D" id="1.20.1260.10">
    <property type="match status" value="1"/>
</dbReference>
<dbReference type="EMBL" id="JAOTPO010000004">
    <property type="protein sequence ID" value="MDE5413442.1"/>
    <property type="molecule type" value="Genomic_DNA"/>
</dbReference>
<sequence>MTRAIEAVTELLQSFIDNEPKPPLHVGEVMSLWTAVTAFQEARALYQAALNTTTDPDLKHTLENAVQASKKDYEMIKEFLIKEGVQLPAVNEDKPHSDPAAVPEGVRLTNDEIANLISAKVAASISFCATSMSQCIRSDVGLMFFQIQVQLMKFASPLKNLMKARGWLKSPPPYSPPGVPREHS</sequence>
<comment type="caution">
    <text evidence="1">The sequence shown here is derived from an EMBL/GenBank/DDBJ whole genome shotgun (WGS) entry which is preliminary data.</text>
</comment>
<proteinExistence type="predicted"/>
<dbReference type="Proteomes" id="UP001148125">
    <property type="component" value="Unassembled WGS sequence"/>
</dbReference>
<dbReference type="Pfam" id="PF11553">
    <property type="entry name" value="DUF3231"/>
    <property type="match status" value="1"/>
</dbReference>
<evidence type="ECO:0000313" key="1">
    <source>
        <dbReference type="EMBL" id="MDE5413442.1"/>
    </source>
</evidence>
<evidence type="ECO:0000313" key="2">
    <source>
        <dbReference type="Proteomes" id="UP001148125"/>
    </source>
</evidence>
<reference evidence="1" key="1">
    <citation type="submission" date="2024-05" db="EMBL/GenBank/DDBJ databases">
        <title>Alkalihalobacillus sp. strain MEB203 novel alkaliphilic bacterium from Lonar Lake, India.</title>
        <authorList>
            <person name="Joshi A."/>
            <person name="Thite S."/>
            <person name="Mengade P."/>
        </authorList>
    </citation>
    <scope>NUCLEOTIDE SEQUENCE</scope>
    <source>
        <strain evidence="1">MEB 203</strain>
    </source>
</reference>
<accession>A0ABT5VFF9</accession>
<dbReference type="InterPro" id="IPR012347">
    <property type="entry name" value="Ferritin-like"/>
</dbReference>
<dbReference type="RefSeq" id="WP_275118059.1">
    <property type="nucleotide sequence ID" value="NZ_JAOTPO010000004.1"/>
</dbReference>
<dbReference type="InterPro" id="IPR021617">
    <property type="entry name" value="DUF3231"/>
</dbReference>
<protein>
    <submittedName>
        <fullName evidence="1">DUF3231 family protein</fullName>
    </submittedName>
</protein>
<organism evidence="1 2">
    <name type="scientific">Alkalihalobacterium chitinilyticum</name>
    <dbReference type="NCBI Taxonomy" id="2980103"/>
    <lineage>
        <taxon>Bacteria</taxon>
        <taxon>Bacillati</taxon>
        <taxon>Bacillota</taxon>
        <taxon>Bacilli</taxon>
        <taxon>Bacillales</taxon>
        <taxon>Bacillaceae</taxon>
        <taxon>Alkalihalobacterium</taxon>
    </lineage>
</organism>